<gene>
    <name evidence="9" type="ORF">Gasu_45550</name>
</gene>
<dbReference type="KEGG" id="gsl:Gasu_45550"/>
<evidence type="ECO:0000256" key="3">
    <source>
        <dbReference type="ARBA" id="ARBA00022694"/>
    </source>
</evidence>
<dbReference type="Gene3D" id="3.30.70.2510">
    <property type="match status" value="1"/>
</dbReference>
<evidence type="ECO:0000256" key="1">
    <source>
        <dbReference type="ARBA" id="ARBA00009652"/>
    </source>
</evidence>
<dbReference type="GO" id="GO:0003723">
    <property type="term" value="F:RNA binding"/>
    <property type="evidence" value="ECO:0007669"/>
    <property type="project" value="InterPro"/>
</dbReference>
<organism evidence="9 10">
    <name type="scientific">Galdieria sulphuraria</name>
    <name type="common">Red alga</name>
    <dbReference type="NCBI Taxonomy" id="130081"/>
    <lineage>
        <taxon>Eukaryota</taxon>
        <taxon>Rhodophyta</taxon>
        <taxon>Bangiophyceae</taxon>
        <taxon>Galdieriales</taxon>
        <taxon>Galdieriaceae</taxon>
        <taxon>Galdieria</taxon>
    </lineage>
</organism>
<evidence type="ECO:0000313" key="9">
    <source>
        <dbReference type="EMBL" id="EME27891.1"/>
    </source>
</evidence>
<reference evidence="10" key="1">
    <citation type="journal article" date="2013" name="Science">
        <title>Gene transfer from bacteria and archaea facilitated evolution of an extremophilic eukaryote.</title>
        <authorList>
            <person name="Schonknecht G."/>
            <person name="Chen W.H."/>
            <person name="Ternes C.M."/>
            <person name="Barbier G.G."/>
            <person name="Shrestha R.P."/>
            <person name="Stanke M."/>
            <person name="Brautigam A."/>
            <person name="Baker B.J."/>
            <person name="Banfield J.F."/>
            <person name="Garavito R.M."/>
            <person name="Carr K."/>
            <person name="Wilkerson C."/>
            <person name="Rensing S.A."/>
            <person name="Gagneul D."/>
            <person name="Dickenson N.E."/>
            <person name="Oesterhelt C."/>
            <person name="Lercher M.J."/>
            <person name="Weber A.P."/>
        </authorList>
    </citation>
    <scope>NUCLEOTIDE SEQUENCE [LARGE SCALE GENOMIC DNA]</scope>
    <source>
        <strain evidence="10">074W</strain>
    </source>
</reference>
<evidence type="ECO:0000256" key="6">
    <source>
        <dbReference type="ARBA" id="ARBA00079393"/>
    </source>
</evidence>
<sequence length="432" mass="49825">MDDSVLLALRNYFQKVGLENRGPLGSCCCRCCFRLFAVPCRVAGYEIYSLPENCLRPFCVAINVEPCAENCKLCLGLLSDQFLSKLFRVVQVKLQNYKVEDTFRISVAFWEKYRSSLQNSLDETQLEETEVDLKKCFKWTFGNWLETQLHMKFAVDSDLEIRIQVKEMPLVDSNLSLIEDMVFIVLAPIYLQGRYIKLSRRLSQSPWIVDNIRLAPDSIEECVYEYLLHQLGARECRFTAGGREDVDVRMLGSGRPFIIELLEAKCTRSYVSNETFLRDWERQVFLRSNGQVQLQETKVSDAFGYASLKESEMTKRKTYRCIVYISKSVKDETGVAEYLGSLIPLTIEQYTPLRVLHRRSLAKRKRVIHEIRLKLLNSHFAILDLVTDAGTYVKEFVHGDLGRTTPYLGSLLGCETDILQLDVLHVHISDWG</sequence>
<dbReference type="eggNOG" id="KOG2364">
    <property type="taxonomic scope" value="Eukaryota"/>
</dbReference>
<dbReference type="Proteomes" id="UP000030680">
    <property type="component" value="Unassembled WGS sequence"/>
</dbReference>
<name>M2VXC0_GALSU</name>
<feature type="domain" description="Pus10-like C-terminal" evidence="8">
    <location>
        <begin position="190"/>
        <end position="426"/>
    </location>
</feature>
<keyword evidence="10" id="KW-1185">Reference proteome</keyword>
<dbReference type="GeneID" id="17086772"/>
<dbReference type="InterPro" id="IPR020103">
    <property type="entry name" value="PsdUridine_synth_cat_dom_sf"/>
</dbReference>
<evidence type="ECO:0000256" key="4">
    <source>
        <dbReference type="ARBA" id="ARBA00023235"/>
    </source>
</evidence>
<keyword evidence="4" id="KW-0413">Isomerase</keyword>
<dbReference type="InterPro" id="IPR039894">
    <property type="entry name" value="Pus10-like"/>
</dbReference>
<dbReference type="GO" id="GO:0031119">
    <property type="term" value="P:tRNA pseudouridine synthesis"/>
    <property type="evidence" value="ECO:0007669"/>
    <property type="project" value="UniProtKB-ARBA"/>
</dbReference>
<dbReference type="PANTHER" id="PTHR21568">
    <property type="entry name" value="TRNA PSEUDOURIDINE SYNTHASE PUS10"/>
    <property type="match status" value="1"/>
</dbReference>
<dbReference type="RefSeq" id="XP_005704411.1">
    <property type="nucleotide sequence ID" value="XM_005704354.1"/>
</dbReference>
<evidence type="ECO:0000256" key="2">
    <source>
        <dbReference type="ARBA" id="ARBA00012787"/>
    </source>
</evidence>
<dbReference type="SUPFAM" id="SSF55120">
    <property type="entry name" value="Pseudouridine synthase"/>
    <property type="match status" value="1"/>
</dbReference>
<keyword evidence="3" id="KW-0819">tRNA processing</keyword>
<dbReference type="FunFam" id="3.30.70.2510:FF:000001">
    <property type="entry name" value="tRNA pseudouridine synthase Pus10"/>
    <property type="match status" value="1"/>
</dbReference>
<evidence type="ECO:0000313" key="10">
    <source>
        <dbReference type="Proteomes" id="UP000030680"/>
    </source>
</evidence>
<dbReference type="AlphaFoldDB" id="M2VXC0"/>
<accession>M2VXC0</accession>
<dbReference type="FunFam" id="3.30.70.3190:FF:000001">
    <property type="entry name" value="tRNA pseudouridine synthase Pus10"/>
    <property type="match status" value="1"/>
</dbReference>
<dbReference type="NCBIfam" id="TIGR01213">
    <property type="entry name" value="pseudo_Pus10arc"/>
    <property type="match status" value="1"/>
</dbReference>
<dbReference type="GO" id="GO:0160148">
    <property type="term" value="F:tRNA pseudouridine(55) synthase activity"/>
    <property type="evidence" value="ECO:0007669"/>
    <property type="project" value="UniProtKB-EC"/>
</dbReference>
<dbReference type="Gene3D" id="3.30.70.3190">
    <property type="match status" value="1"/>
</dbReference>
<protein>
    <recommendedName>
        <fullName evidence="2">tRNA pseudouridine(55) synthase</fullName>
        <ecNumber evidence="2">5.4.99.25</ecNumber>
    </recommendedName>
    <alternativeName>
        <fullName evidence="7">tRNA pseudouridine 55 synthase</fullName>
    </alternativeName>
    <alternativeName>
        <fullName evidence="5">tRNA pseudouridylate synthase</fullName>
    </alternativeName>
    <alternativeName>
        <fullName evidence="6">tRNA-uridine isomerase</fullName>
    </alternativeName>
</protein>
<dbReference type="OrthoDB" id="5818at2759"/>
<evidence type="ECO:0000256" key="7">
    <source>
        <dbReference type="ARBA" id="ARBA00083669"/>
    </source>
</evidence>
<dbReference type="EC" id="5.4.99.25" evidence="2"/>
<dbReference type="Pfam" id="PF21238">
    <property type="entry name" value="Pus10_C"/>
    <property type="match status" value="1"/>
</dbReference>
<dbReference type="InterPro" id="IPR048741">
    <property type="entry name" value="Pus10-like_C"/>
</dbReference>
<comment type="similarity">
    <text evidence="1">Belongs to the pseudouridine synthase Pus10 family.</text>
</comment>
<dbReference type="PANTHER" id="PTHR21568:SF0">
    <property type="entry name" value="TRNA PSEUDOURIDINE SYNTHASE PUS10"/>
    <property type="match status" value="1"/>
</dbReference>
<evidence type="ECO:0000256" key="5">
    <source>
        <dbReference type="ARBA" id="ARBA00075270"/>
    </source>
</evidence>
<dbReference type="EMBL" id="KB454526">
    <property type="protein sequence ID" value="EME27891.1"/>
    <property type="molecule type" value="Genomic_DNA"/>
</dbReference>
<dbReference type="STRING" id="130081.M2VXC0"/>
<dbReference type="Gramene" id="EME27891">
    <property type="protein sequence ID" value="EME27891"/>
    <property type="gene ID" value="Gasu_45550"/>
</dbReference>
<evidence type="ECO:0000259" key="8">
    <source>
        <dbReference type="Pfam" id="PF21238"/>
    </source>
</evidence>
<proteinExistence type="inferred from homology"/>